<evidence type="ECO:0000256" key="2">
    <source>
        <dbReference type="ARBA" id="ARBA00004370"/>
    </source>
</evidence>
<comment type="subcellular location">
    <subcellularLocation>
        <location evidence="2">Membrane</location>
    </subcellularLocation>
</comment>
<evidence type="ECO:0000256" key="9">
    <source>
        <dbReference type="SAM" id="Phobius"/>
    </source>
</evidence>
<dbReference type="Pfam" id="PF02518">
    <property type="entry name" value="HATPase_c"/>
    <property type="match status" value="1"/>
</dbReference>
<protein>
    <recommendedName>
        <fullName evidence="3">histidine kinase</fullName>
        <ecNumber evidence="3">2.7.13.3</ecNumber>
    </recommendedName>
</protein>
<evidence type="ECO:0000256" key="8">
    <source>
        <dbReference type="ARBA" id="ARBA00022840"/>
    </source>
</evidence>
<dbReference type="SMART" id="SM00387">
    <property type="entry name" value="HATPase_c"/>
    <property type="match status" value="1"/>
</dbReference>
<dbReference type="InterPro" id="IPR004358">
    <property type="entry name" value="Sig_transdc_His_kin-like_C"/>
</dbReference>
<evidence type="ECO:0000256" key="1">
    <source>
        <dbReference type="ARBA" id="ARBA00000085"/>
    </source>
</evidence>
<keyword evidence="8" id="KW-0067">ATP-binding</keyword>
<keyword evidence="5" id="KW-0808">Transferase</keyword>
<keyword evidence="4" id="KW-0597">Phosphoprotein</keyword>
<evidence type="ECO:0000259" key="10">
    <source>
        <dbReference type="PROSITE" id="PS50109"/>
    </source>
</evidence>
<feature type="domain" description="HAMP" evidence="11">
    <location>
        <begin position="163"/>
        <end position="214"/>
    </location>
</feature>
<evidence type="ECO:0000256" key="6">
    <source>
        <dbReference type="ARBA" id="ARBA00022741"/>
    </source>
</evidence>
<keyword evidence="9" id="KW-0472">Membrane</keyword>
<evidence type="ECO:0000256" key="5">
    <source>
        <dbReference type="ARBA" id="ARBA00022679"/>
    </source>
</evidence>
<dbReference type="InterPro" id="IPR003594">
    <property type="entry name" value="HATPase_dom"/>
</dbReference>
<keyword evidence="6" id="KW-0547">Nucleotide-binding</keyword>
<dbReference type="InterPro" id="IPR050980">
    <property type="entry name" value="2C_sensor_his_kinase"/>
</dbReference>
<feature type="domain" description="Histidine kinase" evidence="10">
    <location>
        <begin position="222"/>
        <end position="418"/>
    </location>
</feature>
<dbReference type="PROSITE" id="PS50885">
    <property type="entry name" value="HAMP"/>
    <property type="match status" value="1"/>
</dbReference>
<dbReference type="PANTHER" id="PTHR44936">
    <property type="entry name" value="SENSOR PROTEIN CREC"/>
    <property type="match status" value="1"/>
</dbReference>
<comment type="catalytic activity">
    <reaction evidence="1">
        <text>ATP + protein L-histidine = ADP + protein N-phospho-L-histidine.</text>
        <dbReference type="EC" id="2.7.13.3"/>
    </reaction>
</comment>
<dbReference type="PANTHER" id="PTHR44936:SF10">
    <property type="entry name" value="SENSOR PROTEIN RSTB"/>
    <property type="match status" value="1"/>
</dbReference>
<evidence type="ECO:0000313" key="13">
    <source>
        <dbReference type="Proteomes" id="UP001216253"/>
    </source>
</evidence>
<evidence type="ECO:0000256" key="4">
    <source>
        <dbReference type="ARBA" id="ARBA00022553"/>
    </source>
</evidence>
<dbReference type="SUPFAM" id="SSF47384">
    <property type="entry name" value="Homodimeric domain of signal transducing histidine kinase"/>
    <property type="match status" value="1"/>
</dbReference>
<dbReference type="Proteomes" id="UP001216253">
    <property type="component" value="Unassembled WGS sequence"/>
</dbReference>
<keyword evidence="13" id="KW-1185">Reference proteome</keyword>
<keyword evidence="9" id="KW-0812">Transmembrane</keyword>
<evidence type="ECO:0000259" key="11">
    <source>
        <dbReference type="PROSITE" id="PS50885"/>
    </source>
</evidence>
<dbReference type="InterPro" id="IPR005467">
    <property type="entry name" value="His_kinase_dom"/>
</dbReference>
<dbReference type="EC" id="2.7.13.3" evidence="3"/>
<dbReference type="PROSITE" id="PS50109">
    <property type="entry name" value="HIS_KIN"/>
    <property type="match status" value="1"/>
</dbReference>
<dbReference type="Pfam" id="PF00672">
    <property type="entry name" value="HAMP"/>
    <property type="match status" value="1"/>
</dbReference>
<evidence type="ECO:0000256" key="3">
    <source>
        <dbReference type="ARBA" id="ARBA00012438"/>
    </source>
</evidence>
<dbReference type="Gene3D" id="3.30.565.10">
    <property type="entry name" value="Histidine kinase-like ATPase, C-terminal domain"/>
    <property type="match status" value="1"/>
</dbReference>
<proteinExistence type="predicted"/>
<dbReference type="Gene3D" id="1.10.287.130">
    <property type="match status" value="1"/>
</dbReference>
<comment type="caution">
    <text evidence="12">The sequence shown here is derived from an EMBL/GenBank/DDBJ whole genome shotgun (WGS) entry which is preliminary data.</text>
</comment>
<dbReference type="InterPro" id="IPR036890">
    <property type="entry name" value="HATPase_C_sf"/>
</dbReference>
<dbReference type="InterPro" id="IPR003660">
    <property type="entry name" value="HAMP_dom"/>
</dbReference>
<dbReference type="SUPFAM" id="SSF55874">
    <property type="entry name" value="ATPase domain of HSP90 chaperone/DNA topoisomerase II/histidine kinase"/>
    <property type="match status" value="1"/>
</dbReference>
<name>A0ABT5WKP7_9SPHN</name>
<organism evidence="12 13">
    <name type="scientific">Novosphingobium album</name>
    <name type="common">ex Liu et al. 2023</name>
    <dbReference type="NCBI Taxonomy" id="3031130"/>
    <lineage>
        <taxon>Bacteria</taxon>
        <taxon>Pseudomonadati</taxon>
        <taxon>Pseudomonadota</taxon>
        <taxon>Alphaproteobacteria</taxon>
        <taxon>Sphingomonadales</taxon>
        <taxon>Sphingomonadaceae</taxon>
        <taxon>Novosphingobium</taxon>
    </lineage>
</organism>
<keyword evidence="7 12" id="KW-0418">Kinase</keyword>
<feature type="transmembrane region" description="Helical" evidence="9">
    <location>
        <begin position="139"/>
        <end position="162"/>
    </location>
</feature>
<gene>
    <name evidence="12" type="ORF">PYV00_02675</name>
</gene>
<sequence>MLLLLAVGAVQIIASLVFYAAIDRQSVREDHARRVAEFLIVSDRLHRLVPTDTVRVMTTGHLDAAIAATPSTPRSGTRAAVREIRGYVLAWEKPLADRPLFLDIHPGRLGHRDLVGSMQLADGKWLNFRSTDISSSWPIALRATTMTLLITLVCLGIGLLVLRRLTSPLTHLSEAADAITDGTAMAIEESGTRELRNLARTLNGLQAKINDMVMQQTRSFEAISHDLRTPLSRLIVASDFVSEDDIARIVASSAAEIEAMLASLQAFLRVQHFQAELEPVDLAAAVRDLLAGVDAPTTLSAPVSSTVPTFREPLLLSLRALIGNAVQYGSRADVTISRTPSDWLVLIEDDGPGIPEEYFGTILDPFFRLDAARARDTAGFGLGVPMAYRLLQRFGGRLEFANRETGGLRVTVTVPTTAEPLRGGSPPPLPAAL</sequence>
<dbReference type="EMBL" id="JARESE010000007">
    <property type="protein sequence ID" value="MDE8650620.1"/>
    <property type="molecule type" value="Genomic_DNA"/>
</dbReference>
<dbReference type="GO" id="GO:0016301">
    <property type="term" value="F:kinase activity"/>
    <property type="evidence" value="ECO:0007669"/>
    <property type="project" value="UniProtKB-KW"/>
</dbReference>
<evidence type="ECO:0000313" key="12">
    <source>
        <dbReference type="EMBL" id="MDE8650620.1"/>
    </source>
</evidence>
<evidence type="ECO:0000256" key="7">
    <source>
        <dbReference type="ARBA" id="ARBA00022777"/>
    </source>
</evidence>
<keyword evidence="9" id="KW-1133">Transmembrane helix</keyword>
<accession>A0ABT5WKP7</accession>
<dbReference type="InterPro" id="IPR036097">
    <property type="entry name" value="HisK_dim/P_sf"/>
</dbReference>
<dbReference type="PRINTS" id="PR00344">
    <property type="entry name" value="BCTRLSENSOR"/>
</dbReference>
<reference evidence="12 13" key="1">
    <citation type="submission" date="2023-03" db="EMBL/GenBank/DDBJ databases">
        <title>NovoSphingobium album sp. nov. isolated from polycyclic aromatic hydrocarbons- and heavy-metal polluted soil.</title>
        <authorList>
            <person name="Liu Z."/>
            <person name="Wang K."/>
        </authorList>
    </citation>
    <scope>NUCLEOTIDE SEQUENCE [LARGE SCALE GENOMIC DNA]</scope>
    <source>
        <strain evidence="12 13">H3SJ31-1</strain>
    </source>
</reference>